<feature type="transmembrane region" description="Helical" evidence="1">
    <location>
        <begin position="121"/>
        <end position="145"/>
    </location>
</feature>
<name>A0A6P6Y2Y9_DERPT</name>
<dbReference type="KEGG" id="dpte:113793758"/>
<keyword evidence="1" id="KW-1133">Transmembrane helix</keyword>
<feature type="transmembrane region" description="Helical" evidence="1">
    <location>
        <begin position="227"/>
        <end position="247"/>
    </location>
</feature>
<dbReference type="AlphaFoldDB" id="A0A6P6Y2Y9"/>
<accession>A0A6P6Y2Y9</accession>
<proteinExistence type="predicted"/>
<dbReference type="InParanoid" id="A0A6P6Y2Y9"/>
<evidence type="ECO:0000256" key="1">
    <source>
        <dbReference type="SAM" id="Phobius"/>
    </source>
</evidence>
<feature type="non-terminal residue" evidence="3">
    <location>
        <position position="344"/>
    </location>
</feature>
<protein>
    <submittedName>
        <fullName evidence="3">Uncharacterized protein LOC113793758</fullName>
    </submittedName>
</protein>
<keyword evidence="1" id="KW-0812">Transmembrane</keyword>
<keyword evidence="1" id="KW-0472">Membrane</keyword>
<feature type="transmembrane region" description="Helical" evidence="1">
    <location>
        <begin position="193"/>
        <end position="215"/>
    </location>
</feature>
<keyword evidence="2" id="KW-1185">Reference proteome</keyword>
<gene>
    <name evidence="3" type="primary">LOC113793758</name>
</gene>
<organism evidence="2 3">
    <name type="scientific">Dermatophagoides pteronyssinus</name>
    <name type="common">European house dust mite</name>
    <dbReference type="NCBI Taxonomy" id="6956"/>
    <lineage>
        <taxon>Eukaryota</taxon>
        <taxon>Metazoa</taxon>
        <taxon>Ecdysozoa</taxon>
        <taxon>Arthropoda</taxon>
        <taxon>Chelicerata</taxon>
        <taxon>Arachnida</taxon>
        <taxon>Acari</taxon>
        <taxon>Acariformes</taxon>
        <taxon>Sarcoptiformes</taxon>
        <taxon>Astigmata</taxon>
        <taxon>Psoroptidia</taxon>
        <taxon>Analgoidea</taxon>
        <taxon>Pyroglyphidae</taxon>
        <taxon>Dermatophagoidinae</taxon>
        <taxon>Dermatophagoides</taxon>
    </lineage>
</organism>
<reference evidence="3" key="1">
    <citation type="submission" date="2025-08" db="UniProtKB">
        <authorList>
            <consortium name="RefSeq"/>
        </authorList>
    </citation>
    <scope>IDENTIFICATION</scope>
    <source>
        <strain evidence="3">Airmid</strain>
    </source>
</reference>
<evidence type="ECO:0000313" key="3">
    <source>
        <dbReference type="RefSeq" id="XP_027199630.1"/>
    </source>
</evidence>
<dbReference type="OrthoDB" id="6507215at2759"/>
<dbReference type="Proteomes" id="UP000515146">
    <property type="component" value="Unplaced"/>
</dbReference>
<sequence>MLIIKIFSILRKWFWPNVVEYFKQIDLLINGLHRDHNMFIIRFHSFIINYLRWESLRYLIYYLAPLTFEQRLLIFDPILFGIYFPLRQIYLHWNYFFNPNHSICFGIMKALIQQSIGSSAFFAGLIVFYMAELLSTFILGFEWIIRLNYQQISKHLDYWPIDYLNIRLVRQFLIDNCHLFLFIDNVVRSYSRLFFIFLLYNWPVNIYLIGSLFRLHLTQKHNPYQESFMILLFLQECFGIFWIHYICTKYSKHIHYGCGIRKLFRLNTIISVISTANELKQQQQQQQRPQQPKLSLSLRIQWKLCHFIEKFHTNNHYGFSYGKYGIIDLKNFIRFLLIYSKMVM</sequence>
<evidence type="ECO:0000313" key="2">
    <source>
        <dbReference type="Proteomes" id="UP000515146"/>
    </source>
</evidence>
<dbReference type="RefSeq" id="XP_027199630.1">
    <property type="nucleotide sequence ID" value="XM_027343829.1"/>
</dbReference>